<dbReference type="AlphaFoldDB" id="A0A0V0GH87"/>
<keyword evidence="1" id="KW-0732">Signal</keyword>
<protein>
    <submittedName>
        <fullName evidence="2">Putative ovule protein</fullName>
    </submittedName>
</protein>
<feature type="non-terminal residue" evidence="2">
    <location>
        <position position="1"/>
    </location>
</feature>
<proteinExistence type="predicted"/>
<feature type="chain" id="PRO_5006865266" evidence="1">
    <location>
        <begin position="22"/>
        <end position="79"/>
    </location>
</feature>
<accession>A0A0V0GH87</accession>
<dbReference type="EMBL" id="GEDG01039618">
    <property type="protein sequence ID" value="JAP07047.1"/>
    <property type="molecule type" value="Transcribed_RNA"/>
</dbReference>
<evidence type="ECO:0000313" key="2">
    <source>
        <dbReference type="EMBL" id="JAP07047.1"/>
    </source>
</evidence>
<feature type="signal peptide" evidence="1">
    <location>
        <begin position="1"/>
        <end position="21"/>
    </location>
</feature>
<evidence type="ECO:0000256" key="1">
    <source>
        <dbReference type="SAM" id="SignalP"/>
    </source>
</evidence>
<organism evidence="2">
    <name type="scientific">Solanum chacoense</name>
    <name type="common">Chaco potato</name>
    <dbReference type="NCBI Taxonomy" id="4108"/>
    <lineage>
        <taxon>Eukaryota</taxon>
        <taxon>Viridiplantae</taxon>
        <taxon>Streptophyta</taxon>
        <taxon>Embryophyta</taxon>
        <taxon>Tracheophyta</taxon>
        <taxon>Spermatophyta</taxon>
        <taxon>Magnoliopsida</taxon>
        <taxon>eudicotyledons</taxon>
        <taxon>Gunneridae</taxon>
        <taxon>Pentapetalae</taxon>
        <taxon>asterids</taxon>
        <taxon>lamiids</taxon>
        <taxon>Solanales</taxon>
        <taxon>Solanaceae</taxon>
        <taxon>Solanoideae</taxon>
        <taxon>Solaneae</taxon>
        <taxon>Solanum</taxon>
    </lineage>
</organism>
<reference evidence="2" key="1">
    <citation type="submission" date="2015-12" db="EMBL/GenBank/DDBJ databases">
        <title>Gene expression during late stages of embryo sac development: a critical building block for successful pollen-pistil interactions.</title>
        <authorList>
            <person name="Liu Y."/>
            <person name="Joly V."/>
            <person name="Sabar M."/>
            <person name="Matton D.P."/>
        </authorList>
    </citation>
    <scope>NUCLEOTIDE SEQUENCE</scope>
</reference>
<sequence>RPKKPQASFPSLFCLLFAASGDNIPIPTHHCPKPPETQNLIGEDNQHHKALLETISKHPPEIPTFVPFPFPISFSGEIV</sequence>
<name>A0A0V0GH87_SOLCH</name>